<protein>
    <submittedName>
        <fullName evidence="1">Uncharacterized protein</fullName>
    </submittedName>
</protein>
<comment type="caution">
    <text evidence="1">The sequence shown here is derived from an EMBL/GenBank/DDBJ whole genome shotgun (WGS) entry which is preliminary data.</text>
</comment>
<evidence type="ECO:0000313" key="1">
    <source>
        <dbReference type="EMBL" id="KAJ9095663.1"/>
    </source>
</evidence>
<proteinExistence type="predicted"/>
<name>A0ACC2V8H1_9TREE</name>
<gene>
    <name evidence="1" type="ORF">QFC21_005535</name>
</gene>
<sequence length="932" mass="101906">MPLLWPLLFLISHLLSPVAASLFRWPNARIVLEIYYDNNSASASIATPTRPINTYIASTVDFRTLTAVSAPPTPASSVAPSALATTSFTSPAPTAVIRPTVTAASVHGPTATPSFQKPASSSASAAPSVVRESLSPHLAPDHDNIAQAPITHQQDRRLNSSESFMAEHCNEDLWIPFQFPETSPENSFEELFKVDQDCTGSGSELPVHESKPFVANLTDVDQKRLRIITSSRARHFGSVVIPLFRGYTIDLGLTRLPEYWSPLFDPPLINDLGNEWKAAVASKHREAAKFDAETQESKAARLVHESETATLRRRNTELSDLIADGIEKKEQLDRNLKDAQNKNSLADFKLNNASKKYVRAAMYEFKTRYARSTTDPTSTAVALVISPLYPPLPPTPFALLEPTTWSPKVAWKIARGKAWSLYQTFCLRIAILALFCALYMCEHEHELPPPPPLGRNIFPGSFVSSGDDTQESTGHINESSFNHSLPSIKPHRKQMQDRGTQTDVPDSGRSVTPAASRNTRSSVRVPSRSDSASTTIRAPPRTHAELVVPGKSNKALSPLPLAKYSFTPPSEWELAHRRVKGPSPSLARFSDSPPTPAPDKAKETVVNASQQTEFQLSFLSVAGSYTAREETQDDPKAPMVPVASAAVFSLLTDFQSAATTLRANVAPTPAFDYTVEKMVEPIHHTLALTSVDEESFKPVPSISYGTTVEPINSNPFPYYSVATGYETNAMPLSMQQTPTFEVQPIASTYTFFTQPITAQPLAPSNMIPLAPFFYQPLTSTVYEDIAPIPFPDVAEFPFRGAYLPWTAPKQSAADDAMDIEDDAMDIEDDVFASPIPQAANDSMVVDPVSLDNSFHFEPMDAMEEPYGVLARLEQATITSSTESVLLSLLDAIVDGSEDMMVDEVDGVDAGVVDNLLDDGKMSSSDEDEDEDI</sequence>
<organism evidence="1 2">
    <name type="scientific">Naganishia friedmannii</name>
    <dbReference type="NCBI Taxonomy" id="89922"/>
    <lineage>
        <taxon>Eukaryota</taxon>
        <taxon>Fungi</taxon>
        <taxon>Dikarya</taxon>
        <taxon>Basidiomycota</taxon>
        <taxon>Agaricomycotina</taxon>
        <taxon>Tremellomycetes</taxon>
        <taxon>Filobasidiales</taxon>
        <taxon>Filobasidiaceae</taxon>
        <taxon>Naganishia</taxon>
    </lineage>
</organism>
<accession>A0ACC2V8H1</accession>
<evidence type="ECO:0000313" key="2">
    <source>
        <dbReference type="Proteomes" id="UP001227268"/>
    </source>
</evidence>
<dbReference type="EMBL" id="JASBWT010000021">
    <property type="protein sequence ID" value="KAJ9095663.1"/>
    <property type="molecule type" value="Genomic_DNA"/>
</dbReference>
<keyword evidence="2" id="KW-1185">Reference proteome</keyword>
<reference evidence="1" key="1">
    <citation type="submission" date="2023-04" db="EMBL/GenBank/DDBJ databases">
        <title>Draft Genome sequencing of Naganishia species isolated from polar environments using Oxford Nanopore Technology.</title>
        <authorList>
            <person name="Leo P."/>
            <person name="Venkateswaran K."/>
        </authorList>
    </citation>
    <scope>NUCLEOTIDE SEQUENCE</scope>
    <source>
        <strain evidence="1">MNA-CCFEE 5423</strain>
    </source>
</reference>
<dbReference type="Proteomes" id="UP001227268">
    <property type="component" value="Unassembled WGS sequence"/>
</dbReference>